<dbReference type="GO" id="GO:0016209">
    <property type="term" value="F:antioxidant activity"/>
    <property type="evidence" value="ECO:0007669"/>
    <property type="project" value="InterPro"/>
</dbReference>
<dbReference type="PANTHER" id="PTHR42852:SF6">
    <property type="entry name" value="THIOL:DISULFIDE INTERCHANGE PROTEIN DSBE"/>
    <property type="match status" value="1"/>
</dbReference>
<name>A0A2M7SEF1_9BACT</name>
<dbReference type="InterPro" id="IPR013766">
    <property type="entry name" value="Thioredoxin_domain"/>
</dbReference>
<dbReference type="CDD" id="cd02966">
    <property type="entry name" value="TlpA_like_family"/>
    <property type="match status" value="1"/>
</dbReference>
<dbReference type="Gene3D" id="3.40.30.10">
    <property type="entry name" value="Glutaredoxin"/>
    <property type="match status" value="1"/>
</dbReference>
<keyword evidence="2" id="KW-0201">Cytochrome c-type biogenesis</keyword>
<proteinExistence type="predicted"/>
<comment type="caution">
    <text evidence="6">The sequence shown here is derived from an EMBL/GenBank/DDBJ whole genome shotgun (WGS) entry which is preliminary data.</text>
</comment>
<accession>A0A2M7SEF1</accession>
<evidence type="ECO:0000259" key="5">
    <source>
        <dbReference type="PROSITE" id="PS51352"/>
    </source>
</evidence>
<feature type="domain" description="Thioredoxin" evidence="5">
    <location>
        <begin position="31"/>
        <end position="185"/>
    </location>
</feature>
<evidence type="ECO:0000256" key="2">
    <source>
        <dbReference type="ARBA" id="ARBA00022748"/>
    </source>
</evidence>
<dbReference type="GO" id="GO:0017004">
    <property type="term" value="P:cytochrome complex assembly"/>
    <property type="evidence" value="ECO:0007669"/>
    <property type="project" value="UniProtKB-KW"/>
</dbReference>
<dbReference type="GO" id="GO:0030313">
    <property type="term" value="C:cell envelope"/>
    <property type="evidence" value="ECO:0007669"/>
    <property type="project" value="UniProtKB-SubCell"/>
</dbReference>
<dbReference type="SUPFAM" id="SSF52833">
    <property type="entry name" value="Thioredoxin-like"/>
    <property type="match status" value="1"/>
</dbReference>
<keyword evidence="4" id="KW-0676">Redox-active center</keyword>
<gene>
    <name evidence="6" type="ORF">COY52_02240</name>
</gene>
<dbReference type="PANTHER" id="PTHR42852">
    <property type="entry name" value="THIOL:DISULFIDE INTERCHANGE PROTEIN DSBE"/>
    <property type="match status" value="1"/>
</dbReference>
<dbReference type="Pfam" id="PF00578">
    <property type="entry name" value="AhpC-TSA"/>
    <property type="match status" value="1"/>
</dbReference>
<dbReference type="InterPro" id="IPR050553">
    <property type="entry name" value="Thioredoxin_ResA/DsbE_sf"/>
</dbReference>
<organism evidence="6 7">
    <name type="scientific">Candidatus Desantisbacteria bacterium CG_4_10_14_0_8_um_filter_48_22</name>
    <dbReference type="NCBI Taxonomy" id="1974543"/>
    <lineage>
        <taxon>Bacteria</taxon>
        <taxon>Candidatus Desantisiibacteriota</taxon>
    </lineage>
</organism>
<reference evidence="7" key="1">
    <citation type="submission" date="2017-09" db="EMBL/GenBank/DDBJ databases">
        <title>Depth-based differentiation of microbial function through sediment-hosted aquifers and enrichment of novel symbionts in the deep terrestrial subsurface.</title>
        <authorList>
            <person name="Probst A.J."/>
            <person name="Ladd B."/>
            <person name="Jarett J.K."/>
            <person name="Geller-Mcgrath D.E."/>
            <person name="Sieber C.M.K."/>
            <person name="Emerson J.B."/>
            <person name="Anantharaman K."/>
            <person name="Thomas B.C."/>
            <person name="Malmstrom R."/>
            <person name="Stieglmeier M."/>
            <person name="Klingl A."/>
            <person name="Woyke T."/>
            <person name="Ryan C.M."/>
            <person name="Banfield J.F."/>
        </authorList>
    </citation>
    <scope>NUCLEOTIDE SEQUENCE [LARGE SCALE GENOMIC DNA]</scope>
</reference>
<sequence>MKKLIFLIIIILSALGFQLSAVIQAAELKPVKPGQLAPLFMLRDFEGSYVSLKNFCDVDDTKTPPALKKQRAVVILNFFSTICFPCMEEMPALQRIYEKYKDKGLKMFLISIDGKPEEVLPQFIKDYGVEVPILLDMYQKTLQKYGFESVPHTILIDKNRKILSVSKEDKEIDKKLDEKLSQLLK</sequence>
<dbReference type="InterPro" id="IPR000866">
    <property type="entry name" value="AhpC/TSA"/>
</dbReference>
<dbReference type="AlphaFoldDB" id="A0A2M7SEF1"/>
<dbReference type="GO" id="GO:0016491">
    <property type="term" value="F:oxidoreductase activity"/>
    <property type="evidence" value="ECO:0007669"/>
    <property type="project" value="InterPro"/>
</dbReference>
<evidence type="ECO:0000313" key="6">
    <source>
        <dbReference type="EMBL" id="PIZ17902.1"/>
    </source>
</evidence>
<comment type="subcellular location">
    <subcellularLocation>
        <location evidence="1">Cell envelope</location>
    </subcellularLocation>
</comment>
<evidence type="ECO:0000313" key="7">
    <source>
        <dbReference type="Proteomes" id="UP000229307"/>
    </source>
</evidence>
<dbReference type="InterPro" id="IPR036249">
    <property type="entry name" value="Thioredoxin-like_sf"/>
</dbReference>
<evidence type="ECO:0000256" key="4">
    <source>
        <dbReference type="ARBA" id="ARBA00023284"/>
    </source>
</evidence>
<dbReference type="EMBL" id="PFMR01000069">
    <property type="protein sequence ID" value="PIZ17902.1"/>
    <property type="molecule type" value="Genomic_DNA"/>
</dbReference>
<dbReference type="PROSITE" id="PS51352">
    <property type="entry name" value="THIOREDOXIN_2"/>
    <property type="match status" value="1"/>
</dbReference>
<evidence type="ECO:0000256" key="1">
    <source>
        <dbReference type="ARBA" id="ARBA00004196"/>
    </source>
</evidence>
<keyword evidence="3" id="KW-1015">Disulfide bond</keyword>
<evidence type="ECO:0000256" key="3">
    <source>
        <dbReference type="ARBA" id="ARBA00023157"/>
    </source>
</evidence>
<protein>
    <recommendedName>
        <fullName evidence="5">Thioredoxin domain-containing protein</fullName>
    </recommendedName>
</protein>
<dbReference type="Proteomes" id="UP000229307">
    <property type="component" value="Unassembled WGS sequence"/>
</dbReference>